<sequence>MYKTCYGKRRVYVATQEERPKPSRTEIQADLQIPQPKEETAALRDDVGRLTEAVTKYRSISSLGALEARRAALQVQAVELRSRLAPLEAGQSHVSEKEIKAIRNRWTAALRQWRLRKKLFKDVWYTITENMPTKPKHLMEDLEIDTDEAVGAVMPKT</sequence>
<dbReference type="GO" id="GO:0120230">
    <property type="term" value="F:recombinase activator activity"/>
    <property type="evidence" value="ECO:0007669"/>
    <property type="project" value="TreeGrafter"/>
</dbReference>
<dbReference type="STRING" id="1555241.A0A4P9XEV1"/>
<dbReference type="AlphaFoldDB" id="A0A4P9XEV1"/>
<dbReference type="InterPro" id="IPR040661">
    <property type="entry name" value="LZ3wCH"/>
</dbReference>
<comment type="subcellular location">
    <subcellularLocation>
        <location evidence="1">Nucleus</location>
    </subcellularLocation>
</comment>
<reference evidence="8" key="1">
    <citation type="journal article" date="2018" name="Nat. Microbiol.">
        <title>Leveraging single-cell genomics to expand the fungal tree of life.</title>
        <authorList>
            <person name="Ahrendt S.R."/>
            <person name="Quandt C.A."/>
            <person name="Ciobanu D."/>
            <person name="Clum A."/>
            <person name="Salamov A."/>
            <person name="Andreopoulos B."/>
            <person name="Cheng J.F."/>
            <person name="Woyke T."/>
            <person name="Pelin A."/>
            <person name="Henrissat B."/>
            <person name="Reynolds N.K."/>
            <person name="Benny G.L."/>
            <person name="Smith M.E."/>
            <person name="James T.Y."/>
            <person name="Grigoriev I.V."/>
        </authorList>
    </citation>
    <scope>NUCLEOTIDE SEQUENCE [LARGE SCALE GENOMIC DNA]</scope>
    <source>
        <strain evidence="8">ATCC 52028</strain>
    </source>
</reference>
<dbReference type="OrthoDB" id="272266at2759"/>
<evidence type="ECO:0000313" key="7">
    <source>
        <dbReference type="EMBL" id="RKP03670.1"/>
    </source>
</evidence>
<keyword evidence="3" id="KW-0233">DNA recombination</keyword>
<accession>A0A4P9XEV1</accession>
<dbReference type="Proteomes" id="UP000274922">
    <property type="component" value="Unassembled WGS sequence"/>
</dbReference>
<keyword evidence="5" id="KW-0469">Meiosis</keyword>
<keyword evidence="4" id="KW-0539">Nucleus</keyword>
<evidence type="ECO:0000256" key="3">
    <source>
        <dbReference type="ARBA" id="ARBA00023172"/>
    </source>
</evidence>
<dbReference type="GO" id="GO:0007129">
    <property type="term" value="P:homologous chromosome pairing at meiosis"/>
    <property type="evidence" value="ECO:0007669"/>
    <property type="project" value="TreeGrafter"/>
</dbReference>
<evidence type="ECO:0000259" key="6">
    <source>
        <dbReference type="Pfam" id="PF18517"/>
    </source>
</evidence>
<keyword evidence="2" id="KW-0175">Coiled coil</keyword>
<dbReference type="GO" id="GO:0000709">
    <property type="term" value="P:meiotic joint molecule formation"/>
    <property type="evidence" value="ECO:0007669"/>
    <property type="project" value="TreeGrafter"/>
</dbReference>
<feature type="domain" description="Leucine zipper with capping helix" evidence="6">
    <location>
        <begin position="97"/>
        <end position="151"/>
    </location>
</feature>
<dbReference type="GO" id="GO:0010774">
    <property type="term" value="P:meiotic strand invasion involved in reciprocal meiotic recombination"/>
    <property type="evidence" value="ECO:0007669"/>
    <property type="project" value="TreeGrafter"/>
</dbReference>
<evidence type="ECO:0000256" key="1">
    <source>
        <dbReference type="ARBA" id="ARBA00004123"/>
    </source>
</evidence>
<evidence type="ECO:0000256" key="4">
    <source>
        <dbReference type="ARBA" id="ARBA00023242"/>
    </source>
</evidence>
<gene>
    <name evidence="7" type="ORF">CXG81DRAFT_23640</name>
</gene>
<evidence type="ECO:0000256" key="2">
    <source>
        <dbReference type="ARBA" id="ARBA00023054"/>
    </source>
</evidence>
<evidence type="ECO:0000256" key="5">
    <source>
        <dbReference type="ARBA" id="ARBA00023254"/>
    </source>
</evidence>
<dbReference type="PANTHER" id="PTHR15938:SF0">
    <property type="entry name" value="HOMOLOGOUS-PAIRING PROTEIN 2 HOMOLOG"/>
    <property type="match status" value="1"/>
</dbReference>
<dbReference type="Pfam" id="PF18517">
    <property type="entry name" value="LZ3wCH"/>
    <property type="match status" value="1"/>
</dbReference>
<name>A0A4P9XEV1_9FUNG</name>
<dbReference type="PANTHER" id="PTHR15938">
    <property type="entry name" value="TBP-1 INTERACTING PROTEIN"/>
    <property type="match status" value="1"/>
</dbReference>
<protein>
    <recommendedName>
        <fullName evidence="6">Leucine zipper with capping helix domain-containing protein</fullName>
    </recommendedName>
</protein>
<organism evidence="7 8">
    <name type="scientific">Caulochytrium protostelioides</name>
    <dbReference type="NCBI Taxonomy" id="1555241"/>
    <lineage>
        <taxon>Eukaryota</taxon>
        <taxon>Fungi</taxon>
        <taxon>Fungi incertae sedis</taxon>
        <taxon>Chytridiomycota</taxon>
        <taxon>Chytridiomycota incertae sedis</taxon>
        <taxon>Chytridiomycetes</taxon>
        <taxon>Caulochytriales</taxon>
        <taxon>Caulochytriaceae</taxon>
        <taxon>Caulochytrium</taxon>
    </lineage>
</organism>
<dbReference type="GO" id="GO:0120231">
    <property type="term" value="C:DNA recombinase auxiliary factor complex"/>
    <property type="evidence" value="ECO:0007669"/>
    <property type="project" value="TreeGrafter"/>
</dbReference>
<evidence type="ECO:0000313" key="8">
    <source>
        <dbReference type="Proteomes" id="UP000274922"/>
    </source>
</evidence>
<proteinExistence type="predicted"/>
<dbReference type="GO" id="GO:0003690">
    <property type="term" value="F:double-stranded DNA binding"/>
    <property type="evidence" value="ECO:0007669"/>
    <property type="project" value="TreeGrafter"/>
</dbReference>
<dbReference type="GO" id="GO:0000794">
    <property type="term" value="C:condensed nuclear chromosome"/>
    <property type="evidence" value="ECO:0007669"/>
    <property type="project" value="TreeGrafter"/>
</dbReference>
<dbReference type="EMBL" id="ML014119">
    <property type="protein sequence ID" value="RKP03670.1"/>
    <property type="molecule type" value="Genomic_DNA"/>
</dbReference>
<keyword evidence="8" id="KW-1185">Reference proteome</keyword>